<organism evidence="3 4">
    <name type="scientific">Hibiscus sabdariffa</name>
    <name type="common">roselle</name>
    <dbReference type="NCBI Taxonomy" id="183260"/>
    <lineage>
        <taxon>Eukaryota</taxon>
        <taxon>Viridiplantae</taxon>
        <taxon>Streptophyta</taxon>
        <taxon>Embryophyta</taxon>
        <taxon>Tracheophyta</taxon>
        <taxon>Spermatophyta</taxon>
        <taxon>Magnoliopsida</taxon>
        <taxon>eudicotyledons</taxon>
        <taxon>Gunneridae</taxon>
        <taxon>Pentapetalae</taxon>
        <taxon>rosids</taxon>
        <taxon>malvids</taxon>
        <taxon>Malvales</taxon>
        <taxon>Malvaceae</taxon>
        <taxon>Malvoideae</taxon>
        <taxon>Hibiscus</taxon>
    </lineage>
</organism>
<proteinExistence type="predicted"/>
<feature type="region of interest" description="Disordered" evidence="1">
    <location>
        <begin position="755"/>
        <end position="775"/>
    </location>
</feature>
<feature type="region of interest" description="Disordered" evidence="1">
    <location>
        <begin position="1"/>
        <end position="36"/>
    </location>
</feature>
<feature type="compositionally biased region" description="Polar residues" evidence="1">
    <location>
        <begin position="282"/>
        <end position="292"/>
    </location>
</feature>
<keyword evidence="4" id="KW-1185">Reference proteome</keyword>
<dbReference type="InterPro" id="IPR036397">
    <property type="entry name" value="RNaseH_sf"/>
</dbReference>
<protein>
    <recommendedName>
        <fullName evidence="2">RNase H type-1 domain-containing protein</fullName>
    </recommendedName>
</protein>
<dbReference type="EMBL" id="JBBPBN010000011">
    <property type="protein sequence ID" value="KAK9028499.1"/>
    <property type="molecule type" value="Genomic_DNA"/>
</dbReference>
<evidence type="ECO:0000313" key="4">
    <source>
        <dbReference type="Proteomes" id="UP001396334"/>
    </source>
</evidence>
<feature type="region of interest" description="Disordered" evidence="1">
    <location>
        <begin position="48"/>
        <end position="123"/>
    </location>
</feature>
<feature type="region of interest" description="Disordered" evidence="1">
    <location>
        <begin position="282"/>
        <end position="307"/>
    </location>
</feature>
<evidence type="ECO:0000313" key="3">
    <source>
        <dbReference type="EMBL" id="KAK9028499.1"/>
    </source>
</evidence>
<dbReference type="Pfam" id="PF13966">
    <property type="entry name" value="zf-RVT"/>
    <property type="match status" value="1"/>
</dbReference>
<dbReference type="PANTHER" id="PTHR47723">
    <property type="entry name" value="OS05G0353850 PROTEIN"/>
    <property type="match status" value="1"/>
</dbReference>
<sequence>MENPSLTITPNHVVTPGGGGTGFAGESGRCATGRPSDIVSFDGMQVSNERAGSPVANDLLPVNKKGRRFSDPVNVPDSSELQGMMETESGEGEVVNKRRRNSSNPSMSRAGERTTKQAERSGSRFAALAEEHDSIIEVGEDPVRNAATDTAALNQRGRLRLTREKSEVAALGNNERLGSLPNQLEVGCDGEQSCNSIKPVEDIPVTESEQSPKSNGQLEELSVAAKGKVVAASSTLPNDKHRAVVVIDGDGGLINTGAKGRVLPASIRGSQAKVGNKLKLGSQSGNNLKLGTQSGGMKETKARKNGGARQRNTIADRLSPLVREMDDAVLTETMRLNQVRKEDRLASSCLLTHAPRPLIVRDMVDVEGNWDWYRLKQLLPTDSLERIASIKPPGDSLGEDRPQWRWEANCQFSSRSAYAFLSNGMIDGQRFSWKRIWRLRVPQRVRVFAWLSFHERLLTNVERVRRHSAEVDLCDICMAGSEDINHVLRSCAAAAGVWRRLIPHAIHGVFFSLPFQVWFSRNIFDASFAHGDEDWSARFIITCWLLWKRRCCLVLAPEMGALEDVIAKGNRLILDCKRSFEKQVVNIRTRQFHGCWKRPRSGWLKVNVDVAVSTADSSTGLGTVVRDDRGEWVIGTSRFIGRCSILRAELWAILEGLLYAWSQGYRYVELESDSLEAVHLVLSTSPDEMVCGLVLSIKDCLRKIGHVRIQHVYREGNRVADRLATMGRMQRGLRVTLTEVPVELRELIEAEKSQSAEAETVSTEEEAFTFDPGGV</sequence>
<gene>
    <name evidence="3" type="ORF">V6N11_025657</name>
</gene>
<dbReference type="InterPro" id="IPR012337">
    <property type="entry name" value="RNaseH-like_sf"/>
</dbReference>
<dbReference type="InterPro" id="IPR026960">
    <property type="entry name" value="RVT-Znf"/>
</dbReference>
<dbReference type="InterPro" id="IPR053151">
    <property type="entry name" value="RNase_H-like"/>
</dbReference>
<feature type="compositionally biased region" description="Gly residues" evidence="1">
    <location>
        <begin position="16"/>
        <end position="25"/>
    </location>
</feature>
<reference evidence="3 4" key="1">
    <citation type="journal article" date="2024" name="G3 (Bethesda)">
        <title>Genome assembly of Hibiscus sabdariffa L. provides insights into metabolisms of medicinal natural products.</title>
        <authorList>
            <person name="Kim T."/>
        </authorList>
    </citation>
    <scope>NUCLEOTIDE SEQUENCE [LARGE SCALE GENOMIC DNA]</scope>
    <source>
        <strain evidence="3">TK-2024</strain>
        <tissue evidence="3">Old leaves</tissue>
    </source>
</reference>
<dbReference type="SUPFAM" id="SSF53098">
    <property type="entry name" value="Ribonuclease H-like"/>
    <property type="match status" value="1"/>
</dbReference>
<feature type="compositionally biased region" description="Polar residues" evidence="1">
    <location>
        <begin position="1"/>
        <end position="12"/>
    </location>
</feature>
<feature type="compositionally biased region" description="Basic and acidic residues" evidence="1">
    <location>
        <begin position="110"/>
        <end position="122"/>
    </location>
</feature>
<feature type="domain" description="RNase H type-1" evidence="2">
    <location>
        <begin position="606"/>
        <end position="729"/>
    </location>
</feature>
<dbReference type="PANTHER" id="PTHR47723:SF19">
    <property type="entry name" value="POLYNUCLEOTIDYL TRANSFERASE, RIBONUCLEASE H-LIKE SUPERFAMILY PROTEIN"/>
    <property type="match status" value="1"/>
</dbReference>
<dbReference type="Gene3D" id="3.30.420.10">
    <property type="entry name" value="Ribonuclease H-like superfamily/Ribonuclease H"/>
    <property type="match status" value="1"/>
</dbReference>
<dbReference type="Proteomes" id="UP001396334">
    <property type="component" value="Unassembled WGS sequence"/>
</dbReference>
<evidence type="ECO:0000259" key="2">
    <source>
        <dbReference type="PROSITE" id="PS50879"/>
    </source>
</evidence>
<evidence type="ECO:0000256" key="1">
    <source>
        <dbReference type="SAM" id="MobiDB-lite"/>
    </source>
</evidence>
<dbReference type="InterPro" id="IPR044730">
    <property type="entry name" value="RNase_H-like_dom_plant"/>
</dbReference>
<dbReference type="CDD" id="cd06222">
    <property type="entry name" value="RNase_H_like"/>
    <property type="match status" value="1"/>
</dbReference>
<name>A0ABR2STM8_9ROSI</name>
<dbReference type="PROSITE" id="PS50879">
    <property type="entry name" value="RNASE_H_1"/>
    <property type="match status" value="1"/>
</dbReference>
<comment type="caution">
    <text evidence="3">The sequence shown here is derived from an EMBL/GenBank/DDBJ whole genome shotgun (WGS) entry which is preliminary data.</text>
</comment>
<dbReference type="InterPro" id="IPR002156">
    <property type="entry name" value="RNaseH_domain"/>
</dbReference>
<dbReference type="Pfam" id="PF13456">
    <property type="entry name" value="RVT_3"/>
    <property type="match status" value="1"/>
</dbReference>
<accession>A0ABR2STM8</accession>